<dbReference type="STRING" id="283909.R7TWE0"/>
<dbReference type="PANTHER" id="PTHR24201:SF15">
    <property type="entry name" value="ANKYRIN REPEAT DOMAIN-CONTAINING PROTEIN 66"/>
    <property type="match status" value="1"/>
</dbReference>
<dbReference type="Gene3D" id="1.25.40.20">
    <property type="entry name" value="Ankyrin repeat-containing domain"/>
    <property type="match status" value="1"/>
</dbReference>
<evidence type="ECO:0000256" key="4">
    <source>
        <dbReference type="SAM" id="Phobius"/>
    </source>
</evidence>
<dbReference type="EMBL" id="AMQN01010565">
    <property type="status" value="NOT_ANNOTATED_CDS"/>
    <property type="molecule type" value="Genomic_DNA"/>
</dbReference>
<keyword evidence="4" id="KW-1133">Transmembrane helix</keyword>
<keyword evidence="4" id="KW-0472">Membrane</keyword>
<dbReference type="HOGENOM" id="CLU_084801_0_0_1"/>
<dbReference type="EMBL" id="KB308144">
    <property type="protein sequence ID" value="ELT98233.1"/>
    <property type="molecule type" value="Genomic_DNA"/>
</dbReference>
<dbReference type="PRINTS" id="PR01415">
    <property type="entry name" value="ANKYRIN"/>
</dbReference>
<dbReference type="PROSITE" id="PS50297">
    <property type="entry name" value="ANK_REP_REGION"/>
    <property type="match status" value="1"/>
</dbReference>
<keyword evidence="7" id="KW-1185">Reference proteome</keyword>
<dbReference type="PANTHER" id="PTHR24201">
    <property type="entry name" value="ANK_REP_REGION DOMAIN-CONTAINING PROTEIN"/>
    <property type="match status" value="1"/>
</dbReference>
<dbReference type="InterPro" id="IPR002110">
    <property type="entry name" value="Ankyrin_rpt"/>
</dbReference>
<proteinExistence type="predicted"/>
<evidence type="ECO:0000256" key="1">
    <source>
        <dbReference type="ARBA" id="ARBA00022737"/>
    </source>
</evidence>
<dbReference type="InterPro" id="IPR050776">
    <property type="entry name" value="Ank_Repeat/CDKN_Inhibitor"/>
</dbReference>
<reference evidence="5 7" key="2">
    <citation type="journal article" date="2013" name="Nature">
        <title>Insights into bilaterian evolution from three spiralian genomes.</title>
        <authorList>
            <person name="Simakov O."/>
            <person name="Marletaz F."/>
            <person name="Cho S.J."/>
            <person name="Edsinger-Gonzales E."/>
            <person name="Havlak P."/>
            <person name="Hellsten U."/>
            <person name="Kuo D.H."/>
            <person name="Larsson T."/>
            <person name="Lv J."/>
            <person name="Arendt D."/>
            <person name="Savage R."/>
            <person name="Osoegawa K."/>
            <person name="de Jong P."/>
            <person name="Grimwood J."/>
            <person name="Chapman J.A."/>
            <person name="Shapiro H."/>
            <person name="Aerts A."/>
            <person name="Otillar R.P."/>
            <person name="Terry A.Y."/>
            <person name="Boore J.L."/>
            <person name="Grigoriev I.V."/>
            <person name="Lindberg D.R."/>
            <person name="Seaver E.C."/>
            <person name="Weisblat D.A."/>
            <person name="Putnam N.H."/>
            <person name="Rokhsar D.S."/>
        </authorList>
    </citation>
    <scope>NUCLEOTIDE SEQUENCE</scope>
    <source>
        <strain evidence="5 7">I ESC-2004</strain>
    </source>
</reference>
<organism evidence="5">
    <name type="scientific">Capitella teleta</name>
    <name type="common">Polychaete worm</name>
    <dbReference type="NCBI Taxonomy" id="283909"/>
    <lineage>
        <taxon>Eukaryota</taxon>
        <taxon>Metazoa</taxon>
        <taxon>Spiralia</taxon>
        <taxon>Lophotrochozoa</taxon>
        <taxon>Annelida</taxon>
        <taxon>Polychaeta</taxon>
        <taxon>Sedentaria</taxon>
        <taxon>Scolecida</taxon>
        <taxon>Capitellidae</taxon>
        <taxon>Capitella</taxon>
    </lineage>
</organism>
<dbReference type="OrthoDB" id="6069906at2759"/>
<gene>
    <name evidence="5" type="ORF">CAPTEDRAFT_218802</name>
</gene>
<accession>R7TWE0</accession>
<evidence type="ECO:0000313" key="6">
    <source>
        <dbReference type="EnsemblMetazoa" id="CapteP218802"/>
    </source>
</evidence>
<dbReference type="SMART" id="SM00248">
    <property type="entry name" value="ANK"/>
    <property type="match status" value="2"/>
</dbReference>
<keyword evidence="2 3" id="KW-0040">ANK repeat</keyword>
<dbReference type="SUPFAM" id="SSF48403">
    <property type="entry name" value="Ankyrin repeat"/>
    <property type="match status" value="1"/>
</dbReference>
<dbReference type="OMA" id="EIAMESH"/>
<evidence type="ECO:0000313" key="5">
    <source>
        <dbReference type="EMBL" id="ELT98233.1"/>
    </source>
</evidence>
<feature type="transmembrane region" description="Helical" evidence="4">
    <location>
        <begin position="162"/>
        <end position="180"/>
    </location>
</feature>
<evidence type="ECO:0000313" key="7">
    <source>
        <dbReference type="Proteomes" id="UP000014760"/>
    </source>
</evidence>
<keyword evidence="4" id="KW-0812">Transmembrane</keyword>
<feature type="repeat" description="ANK" evidence="3">
    <location>
        <begin position="34"/>
        <end position="66"/>
    </location>
</feature>
<evidence type="ECO:0000256" key="2">
    <source>
        <dbReference type="ARBA" id="ARBA00023043"/>
    </source>
</evidence>
<dbReference type="EnsemblMetazoa" id="CapteT218802">
    <property type="protein sequence ID" value="CapteP218802"/>
    <property type="gene ID" value="CapteG218802"/>
</dbReference>
<dbReference type="Proteomes" id="UP000014760">
    <property type="component" value="Unassembled WGS sequence"/>
</dbReference>
<sequence length="197" mass="21592">MNHSLIEAVISNDVEHLQTLLQQEKCLLNERDAHGRTPCHLAAAHGQLEALQLLLAAGADVSIADLQGNEPLHCCGHYETIQLMAEHGADLTARNKRGDTPLLLMQRRGVDEAALNMMRQLLEDATDGATDDETVSLIGRRRLGAMRSVWVEFCADLGAERLALVVVVVLLLSLYVAYLATGIGKKLNDRIPIKQEL</sequence>
<dbReference type="Pfam" id="PF12796">
    <property type="entry name" value="Ank_2"/>
    <property type="match status" value="1"/>
</dbReference>
<name>R7TWE0_CAPTE</name>
<reference evidence="6" key="3">
    <citation type="submission" date="2015-06" db="UniProtKB">
        <authorList>
            <consortium name="EnsemblMetazoa"/>
        </authorList>
    </citation>
    <scope>IDENTIFICATION</scope>
</reference>
<keyword evidence="1" id="KW-0677">Repeat</keyword>
<reference evidence="7" key="1">
    <citation type="submission" date="2012-12" db="EMBL/GenBank/DDBJ databases">
        <authorList>
            <person name="Hellsten U."/>
            <person name="Grimwood J."/>
            <person name="Chapman J.A."/>
            <person name="Shapiro H."/>
            <person name="Aerts A."/>
            <person name="Otillar R.P."/>
            <person name="Terry A.Y."/>
            <person name="Boore J.L."/>
            <person name="Simakov O."/>
            <person name="Marletaz F."/>
            <person name="Cho S.-J."/>
            <person name="Edsinger-Gonzales E."/>
            <person name="Havlak P."/>
            <person name="Kuo D.-H."/>
            <person name="Larsson T."/>
            <person name="Lv J."/>
            <person name="Arendt D."/>
            <person name="Savage R."/>
            <person name="Osoegawa K."/>
            <person name="de Jong P."/>
            <person name="Lindberg D.R."/>
            <person name="Seaver E.C."/>
            <person name="Weisblat D.A."/>
            <person name="Putnam N.H."/>
            <person name="Grigoriev I.V."/>
            <person name="Rokhsar D.S."/>
        </authorList>
    </citation>
    <scope>NUCLEOTIDE SEQUENCE</scope>
    <source>
        <strain evidence="7">I ESC-2004</strain>
    </source>
</reference>
<protein>
    <submittedName>
        <fullName evidence="5 6">Uncharacterized protein</fullName>
    </submittedName>
</protein>
<evidence type="ECO:0000256" key="3">
    <source>
        <dbReference type="PROSITE-ProRule" id="PRU00023"/>
    </source>
</evidence>
<dbReference type="AlphaFoldDB" id="R7TWE0"/>
<dbReference type="InterPro" id="IPR036770">
    <property type="entry name" value="Ankyrin_rpt-contain_sf"/>
</dbReference>
<dbReference type="PROSITE" id="PS50088">
    <property type="entry name" value="ANK_REPEAT"/>
    <property type="match status" value="1"/>
</dbReference>